<dbReference type="InterPro" id="IPR008979">
    <property type="entry name" value="Galactose-bd-like_sf"/>
</dbReference>
<dbReference type="InterPro" id="IPR039329">
    <property type="entry name" value="SIAE"/>
</dbReference>
<dbReference type="eggNOG" id="COG3250">
    <property type="taxonomic scope" value="Bacteria"/>
</dbReference>
<dbReference type="Gene3D" id="2.60.120.260">
    <property type="entry name" value="Galactose-binding domain-like"/>
    <property type="match status" value="1"/>
</dbReference>
<accession>B3PDW1</accession>
<proteinExistence type="predicted"/>
<evidence type="ECO:0000259" key="3">
    <source>
        <dbReference type="Pfam" id="PF03629"/>
    </source>
</evidence>
<dbReference type="AlphaFoldDB" id="B3PDW1"/>
<dbReference type="InterPro" id="IPR005181">
    <property type="entry name" value="SASA"/>
</dbReference>
<sequence>MSFLRPLSLLLTALFIPCTALADVTLPRLLTDGAVLQRDKPLNIWGWADEGEKVRVRFAGHEAVTHAANGHWQVTLPAMPAGGPYQLEVSGKNQLQRNNLLLGDVWIAAGQSNMEQPLNRVRYRYPEVLANTEQPRIREFNVPVAYAFKGPLEDYTQGQWKSATPEQIAGFSAVGFFFAQTLLEQTRVPIGIISIPVGGSPAEAWMSEQALAAYPHYLKQLQPFKDDAHVQATIAQDKANSDQWFAQLGAADEGLKHQWASASLSLDGWQPMQVPGFLREQGSDFSLGAVWVRKSIELSAIQADKKATLWLGAIVDGDQVYVNGHLVGQTGYQYPPRIYAIPEGLLKAGANEIRIRITSYSNNPGFVKDKRYALLLSDAATGEETVSLQGQWHYRIAARMEPMKPSTTLHYQPASLFNAKLAPALPMAIKGVIWYQGESNVDRADAQGVHRQPGGQCAEPSCAVSTSEYRYLFADLIRDWRRQFNQGDFPFLFVQLASFLPARDEPTESKWAQLREAQRHTLELPNTAMAVAIDAGEWNDIHPQDKKTVGERLALGALKVAYGKKLIASGPALDSVSAKGNKVVLRFSEVGRGLKVQGGGALKHIALAGPDKRFVWARAQVKKDQIIVWADGIDEPHWVRYAWADNPEGANLYNSAGLPASPFEASIMDTRQ</sequence>
<dbReference type="EMBL" id="CP000934">
    <property type="protein sequence ID" value="ACE83348.1"/>
    <property type="molecule type" value="Genomic_DNA"/>
</dbReference>
<dbReference type="STRING" id="498211.CJA_3164"/>
<keyword evidence="1" id="KW-0378">Hydrolase</keyword>
<name>B3PDW1_CELJU</name>
<evidence type="ECO:0000256" key="1">
    <source>
        <dbReference type="ARBA" id="ARBA00022801"/>
    </source>
</evidence>
<feature type="domain" description="Sialate O-acetylesterase" evidence="3">
    <location>
        <begin position="104"/>
        <end position="231"/>
    </location>
</feature>
<dbReference type="SUPFAM" id="SSF52266">
    <property type="entry name" value="SGNH hydrolase"/>
    <property type="match status" value="1"/>
</dbReference>
<feature type="chain" id="PRO_5002796516" evidence="2">
    <location>
        <begin position="23"/>
        <end position="672"/>
    </location>
</feature>
<dbReference type="RefSeq" id="WP_012488741.1">
    <property type="nucleotide sequence ID" value="NC_010995.1"/>
</dbReference>
<feature type="domain" description="Sialate O-acetylesterase" evidence="3">
    <location>
        <begin position="425"/>
        <end position="554"/>
    </location>
</feature>
<protein>
    <submittedName>
        <fullName evidence="4">Sialic acid-specific 9-O-acetylesterase</fullName>
    </submittedName>
</protein>
<dbReference type="Pfam" id="PF03629">
    <property type="entry name" value="SASA"/>
    <property type="match status" value="2"/>
</dbReference>
<dbReference type="OrthoDB" id="9795554at2"/>
<organism evidence="4 5">
    <name type="scientific">Cellvibrio japonicus (strain Ueda107)</name>
    <name type="common">Pseudomonas fluorescens subsp. cellulosa</name>
    <dbReference type="NCBI Taxonomy" id="498211"/>
    <lineage>
        <taxon>Bacteria</taxon>
        <taxon>Pseudomonadati</taxon>
        <taxon>Pseudomonadota</taxon>
        <taxon>Gammaproteobacteria</taxon>
        <taxon>Cellvibrionales</taxon>
        <taxon>Cellvibrionaceae</taxon>
        <taxon>Cellvibrio</taxon>
    </lineage>
</organism>
<dbReference type="PANTHER" id="PTHR22901">
    <property type="entry name" value="SIALATE O-ACETYLESTERASE"/>
    <property type="match status" value="1"/>
</dbReference>
<dbReference type="GO" id="GO:0001681">
    <property type="term" value="F:sialate O-acetylesterase activity"/>
    <property type="evidence" value="ECO:0007669"/>
    <property type="project" value="InterPro"/>
</dbReference>
<dbReference type="GO" id="GO:0005975">
    <property type="term" value="P:carbohydrate metabolic process"/>
    <property type="evidence" value="ECO:0007669"/>
    <property type="project" value="TreeGrafter"/>
</dbReference>
<evidence type="ECO:0000313" key="4">
    <source>
        <dbReference type="EMBL" id="ACE83348.1"/>
    </source>
</evidence>
<keyword evidence="2" id="KW-0732">Signal</keyword>
<evidence type="ECO:0000256" key="2">
    <source>
        <dbReference type="SAM" id="SignalP"/>
    </source>
</evidence>
<keyword evidence="5" id="KW-1185">Reference proteome</keyword>
<evidence type="ECO:0000313" key="5">
    <source>
        <dbReference type="Proteomes" id="UP000001036"/>
    </source>
</evidence>
<dbReference type="InterPro" id="IPR036514">
    <property type="entry name" value="SGNH_hydro_sf"/>
</dbReference>
<reference evidence="4 5" key="1">
    <citation type="journal article" date="2008" name="J. Bacteriol.">
        <title>Insights into plant cell wall degradation from the genome sequence of the soil bacterium Cellvibrio japonicus.</title>
        <authorList>
            <person name="Deboy R.T."/>
            <person name="Mongodin E.F."/>
            <person name="Fouts D.E."/>
            <person name="Tailford L.E."/>
            <person name="Khouri H."/>
            <person name="Emerson J.B."/>
            <person name="Mohamoud Y."/>
            <person name="Watkins K."/>
            <person name="Henrissat B."/>
            <person name="Gilbert H.J."/>
            <person name="Nelson K.E."/>
        </authorList>
    </citation>
    <scope>NUCLEOTIDE SEQUENCE [LARGE SCALE GENOMIC DNA]</scope>
    <source>
        <strain evidence="4 5">Ueda107</strain>
    </source>
</reference>
<dbReference type="KEGG" id="cja:CJA_3164"/>
<dbReference type="HOGENOM" id="CLU_015150_2_0_6"/>
<dbReference type="SUPFAM" id="SSF49785">
    <property type="entry name" value="Galactose-binding domain-like"/>
    <property type="match status" value="1"/>
</dbReference>
<dbReference type="PANTHER" id="PTHR22901:SF0">
    <property type="entry name" value="SIALATE O-ACETYLESTERASE"/>
    <property type="match status" value="1"/>
</dbReference>
<feature type="signal peptide" evidence="2">
    <location>
        <begin position="1"/>
        <end position="22"/>
    </location>
</feature>
<gene>
    <name evidence="4" type="ordered locus">CJA_3164</name>
</gene>
<dbReference type="Proteomes" id="UP000001036">
    <property type="component" value="Chromosome"/>
</dbReference>
<dbReference type="Gene3D" id="3.40.50.1110">
    <property type="entry name" value="SGNH hydrolase"/>
    <property type="match status" value="1"/>
</dbReference>